<keyword evidence="2" id="KW-1185">Reference proteome</keyword>
<name>A0A0C9VMW4_SPHS4</name>
<evidence type="ECO:0000313" key="2">
    <source>
        <dbReference type="Proteomes" id="UP000054279"/>
    </source>
</evidence>
<dbReference type="HOGENOM" id="CLU_201361_0_0_1"/>
<reference evidence="1 2" key="1">
    <citation type="submission" date="2014-06" db="EMBL/GenBank/DDBJ databases">
        <title>Evolutionary Origins and Diversification of the Mycorrhizal Mutualists.</title>
        <authorList>
            <consortium name="DOE Joint Genome Institute"/>
            <consortium name="Mycorrhizal Genomics Consortium"/>
            <person name="Kohler A."/>
            <person name="Kuo A."/>
            <person name="Nagy L.G."/>
            <person name="Floudas D."/>
            <person name="Copeland A."/>
            <person name="Barry K.W."/>
            <person name="Cichocki N."/>
            <person name="Veneault-Fourrey C."/>
            <person name="LaButti K."/>
            <person name="Lindquist E.A."/>
            <person name="Lipzen A."/>
            <person name="Lundell T."/>
            <person name="Morin E."/>
            <person name="Murat C."/>
            <person name="Riley R."/>
            <person name="Ohm R."/>
            <person name="Sun H."/>
            <person name="Tunlid A."/>
            <person name="Henrissat B."/>
            <person name="Grigoriev I.V."/>
            <person name="Hibbett D.S."/>
            <person name="Martin F."/>
        </authorList>
    </citation>
    <scope>NUCLEOTIDE SEQUENCE [LARGE SCALE GENOMIC DNA]</scope>
    <source>
        <strain evidence="1 2">SS14</strain>
    </source>
</reference>
<accession>A0A0C9VMW4</accession>
<gene>
    <name evidence="1" type="ORF">M422DRAFT_32894</name>
</gene>
<evidence type="ECO:0000313" key="1">
    <source>
        <dbReference type="EMBL" id="KIJ39036.1"/>
    </source>
</evidence>
<proteinExistence type="predicted"/>
<organism evidence="1 2">
    <name type="scientific">Sphaerobolus stellatus (strain SS14)</name>
    <dbReference type="NCBI Taxonomy" id="990650"/>
    <lineage>
        <taxon>Eukaryota</taxon>
        <taxon>Fungi</taxon>
        <taxon>Dikarya</taxon>
        <taxon>Basidiomycota</taxon>
        <taxon>Agaricomycotina</taxon>
        <taxon>Agaricomycetes</taxon>
        <taxon>Phallomycetidae</taxon>
        <taxon>Geastrales</taxon>
        <taxon>Sphaerobolaceae</taxon>
        <taxon>Sphaerobolus</taxon>
    </lineage>
</organism>
<dbReference type="Proteomes" id="UP000054279">
    <property type="component" value="Unassembled WGS sequence"/>
</dbReference>
<dbReference type="AlphaFoldDB" id="A0A0C9VMW4"/>
<sequence length="51" mass="5826">MLPLPPSFPVQGRALAINVSTLSMIIIHFESTLTANIHNTSRELMFRRYHC</sequence>
<protein>
    <submittedName>
        <fullName evidence="1">Uncharacterized protein</fullName>
    </submittedName>
</protein>
<dbReference type="EMBL" id="KN837155">
    <property type="protein sequence ID" value="KIJ39036.1"/>
    <property type="molecule type" value="Genomic_DNA"/>
</dbReference>